<dbReference type="HOGENOM" id="CLU_1738909_0_0_3"/>
<dbReference type="KEGG" id="syw:SYNW1440"/>
<dbReference type="STRING" id="84588.SYNW1440"/>
<gene>
    <name evidence="1" type="ordered locus">SYNW1440</name>
</gene>
<proteinExistence type="predicted"/>
<accession>Q7U699</accession>
<dbReference type="Proteomes" id="UP000001422">
    <property type="component" value="Chromosome"/>
</dbReference>
<sequence length="165" mass="18439">MPSSPRNRIGEVYGQLTVVRASERRTKAGNAYWWCQCTCGNEREVPGDKLSLNTARRKPIVDACETCARERQVEGVCIKNDREEKTRRAQAQREREQLKGLVPDRWLMLPLTDAHARELGQTLFFRGTRCLLGHLAPYRINGGCQACSGQTPSAGDLPPTKPTAS</sequence>
<keyword evidence="2" id="KW-1185">Reference proteome</keyword>
<protein>
    <recommendedName>
        <fullName evidence="3">Early protein (E6)</fullName>
    </recommendedName>
</protein>
<organism evidence="1 2">
    <name type="scientific">Parasynechococcus marenigrum (strain WH8102)</name>
    <dbReference type="NCBI Taxonomy" id="84588"/>
    <lineage>
        <taxon>Bacteria</taxon>
        <taxon>Bacillati</taxon>
        <taxon>Cyanobacteriota</taxon>
        <taxon>Cyanophyceae</taxon>
        <taxon>Synechococcales</taxon>
        <taxon>Prochlorococcaceae</taxon>
        <taxon>Parasynechococcus</taxon>
        <taxon>Parasynechococcus marenigrum</taxon>
    </lineage>
</organism>
<name>Q7U699_PARMW</name>
<reference evidence="1 2" key="1">
    <citation type="journal article" date="2003" name="Nature">
        <title>The genome of a motile marine Synechococcus.</title>
        <authorList>
            <person name="Palenik B."/>
            <person name="Brahamsha B."/>
            <person name="Larimer F."/>
            <person name="Land M."/>
            <person name="Hauser L."/>
            <person name="Chain P."/>
            <person name="Lamerdin J."/>
            <person name="Regala W."/>
            <person name="Allen E.A."/>
            <person name="McCarren J."/>
            <person name="Paulsen I."/>
            <person name="Dufresne A."/>
            <person name="Partensky F."/>
            <person name="Webb E."/>
            <person name="Waterbury J."/>
        </authorList>
    </citation>
    <scope>NUCLEOTIDE SEQUENCE [LARGE SCALE GENOMIC DNA]</scope>
    <source>
        <strain evidence="1 2">WH8102</strain>
    </source>
</reference>
<evidence type="ECO:0000313" key="1">
    <source>
        <dbReference type="EMBL" id="CAE07955.1"/>
    </source>
</evidence>
<evidence type="ECO:0008006" key="3">
    <source>
        <dbReference type="Google" id="ProtNLM"/>
    </source>
</evidence>
<dbReference type="AlphaFoldDB" id="Q7U699"/>
<dbReference type="eggNOG" id="ENOG5030RV8">
    <property type="taxonomic scope" value="Bacteria"/>
</dbReference>
<evidence type="ECO:0000313" key="2">
    <source>
        <dbReference type="Proteomes" id="UP000001422"/>
    </source>
</evidence>
<dbReference type="EMBL" id="BX569693">
    <property type="protein sequence ID" value="CAE07955.1"/>
    <property type="molecule type" value="Genomic_DNA"/>
</dbReference>
<dbReference type="RefSeq" id="WP_011128304.1">
    <property type="nucleotide sequence ID" value="NC_005070.1"/>
</dbReference>